<organism evidence="3 4">
    <name type="scientific">Phormidium pseudopriestleyi FRX01</name>
    <dbReference type="NCBI Taxonomy" id="1759528"/>
    <lineage>
        <taxon>Bacteria</taxon>
        <taxon>Bacillati</taxon>
        <taxon>Cyanobacteriota</taxon>
        <taxon>Cyanophyceae</taxon>
        <taxon>Oscillatoriophycideae</taxon>
        <taxon>Oscillatoriales</taxon>
        <taxon>Oscillatoriaceae</taxon>
        <taxon>Phormidium</taxon>
    </lineage>
</organism>
<dbReference type="EMBL" id="JAFLQW010000117">
    <property type="protein sequence ID" value="MBO0348369.1"/>
    <property type="molecule type" value="Genomic_DNA"/>
</dbReference>
<evidence type="ECO:0000313" key="3">
    <source>
        <dbReference type="EMBL" id="MBO0348369.1"/>
    </source>
</evidence>
<sequence>MESLAYIHLAEAYNEPLEIPSVQVKWPKKGWGQRIGALALGAVTSFLAMGSPAVALIRPGDAGSEITQLQYRLQELGYFTPEKSGYYGDFTKHAVIEFQAKNGLTPDGIVGPETKAALEKDYPKTPEPTTQPTVRLGTSGGTVLRVQRQLSSLQYFDYQKMDGVFNEETEAAIKQFQQDYGLEADGVVGLKTHTALRNYTGL</sequence>
<evidence type="ECO:0000259" key="2">
    <source>
        <dbReference type="Pfam" id="PF01471"/>
    </source>
</evidence>
<dbReference type="Gene3D" id="1.10.101.10">
    <property type="entry name" value="PGBD-like superfamily/PGBD"/>
    <property type="match status" value="2"/>
</dbReference>
<dbReference type="Pfam" id="PF01471">
    <property type="entry name" value="PG_binding_1"/>
    <property type="match status" value="2"/>
</dbReference>
<dbReference type="InterPro" id="IPR052905">
    <property type="entry name" value="LD-transpeptidase_YkuD-like"/>
</dbReference>
<dbReference type="InterPro" id="IPR036365">
    <property type="entry name" value="PGBD-like_sf"/>
</dbReference>
<keyword evidence="4" id="KW-1185">Reference proteome</keyword>
<feature type="domain" description="Peptidoglycan binding-like" evidence="2">
    <location>
        <begin position="140"/>
        <end position="196"/>
    </location>
</feature>
<keyword evidence="1" id="KW-1133">Transmembrane helix</keyword>
<dbReference type="InterPro" id="IPR002477">
    <property type="entry name" value="Peptidoglycan-bd-like"/>
</dbReference>
<feature type="transmembrane region" description="Helical" evidence="1">
    <location>
        <begin position="35"/>
        <end position="57"/>
    </location>
</feature>
<accession>A0ABS3FN23</accession>
<evidence type="ECO:0000313" key="4">
    <source>
        <dbReference type="Proteomes" id="UP000664844"/>
    </source>
</evidence>
<dbReference type="PANTHER" id="PTHR41533:SF1">
    <property type="entry name" value="L,D-TRANSPEPTIDASE YCBB-RELATED"/>
    <property type="match status" value="1"/>
</dbReference>
<evidence type="ECO:0000256" key="1">
    <source>
        <dbReference type="SAM" id="Phobius"/>
    </source>
</evidence>
<dbReference type="RefSeq" id="WP_207086918.1">
    <property type="nucleotide sequence ID" value="NZ_JAFLQW010000117.1"/>
</dbReference>
<gene>
    <name evidence="3" type="ORF">J0895_04465</name>
</gene>
<dbReference type="PANTHER" id="PTHR41533">
    <property type="entry name" value="L,D-TRANSPEPTIDASE HI_1667-RELATED"/>
    <property type="match status" value="1"/>
</dbReference>
<dbReference type="Proteomes" id="UP000664844">
    <property type="component" value="Unassembled WGS sequence"/>
</dbReference>
<keyword evidence="1" id="KW-0472">Membrane</keyword>
<comment type="caution">
    <text evidence="3">The sequence shown here is derived from an EMBL/GenBank/DDBJ whole genome shotgun (WGS) entry which is preliminary data.</text>
</comment>
<reference evidence="3 4" key="1">
    <citation type="submission" date="2021-03" db="EMBL/GenBank/DDBJ databases">
        <title>Metabolic Capacity of the Antarctic Cyanobacterium Phormidium pseudopriestleyi that Sustains Oxygenic Photosynthesis in the Presence of Hydrogen Sulfide.</title>
        <authorList>
            <person name="Lumian J.E."/>
            <person name="Jungblut A.D."/>
            <person name="Dillon M.L."/>
            <person name="Hawes I."/>
            <person name="Doran P.T."/>
            <person name="Mackey T.J."/>
            <person name="Dick G.J."/>
            <person name="Grettenberger C.L."/>
            <person name="Sumner D.Y."/>
        </authorList>
    </citation>
    <scope>NUCLEOTIDE SEQUENCE [LARGE SCALE GENOMIC DNA]</scope>
    <source>
        <strain evidence="3 4">FRX01</strain>
    </source>
</reference>
<feature type="domain" description="Peptidoglycan binding-like" evidence="2">
    <location>
        <begin position="63"/>
        <end position="118"/>
    </location>
</feature>
<dbReference type="SUPFAM" id="SSF47090">
    <property type="entry name" value="PGBD-like"/>
    <property type="match status" value="2"/>
</dbReference>
<name>A0ABS3FN23_9CYAN</name>
<dbReference type="InterPro" id="IPR036366">
    <property type="entry name" value="PGBDSf"/>
</dbReference>
<proteinExistence type="predicted"/>
<protein>
    <submittedName>
        <fullName evidence="3">Peptidoglycan-binding protein</fullName>
    </submittedName>
</protein>
<keyword evidence="1" id="KW-0812">Transmembrane</keyword>